<accession>A0AAP0K4A4</accession>
<dbReference type="SUPFAM" id="SSF100920">
    <property type="entry name" value="Heat shock protein 70kD (HSP70), peptide-binding domain"/>
    <property type="match status" value="1"/>
</dbReference>
<feature type="coiled-coil region" evidence="3">
    <location>
        <begin position="82"/>
        <end position="109"/>
    </location>
</feature>
<organism evidence="4 5">
    <name type="scientific">Stephania japonica</name>
    <dbReference type="NCBI Taxonomy" id="461633"/>
    <lineage>
        <taxon>Eukaryota</taxon>
        <taxon>Viridiplantae</taxon>
        <taxon>Streptophyta</taxon>
        <taxon>Embryophyta</taxon>
        <taxon>Tracheophyta</taxon>
        <taxon>Spermatophyta</taxon>
        <taxon>Magnoliopsida</taxon>
        <taxon>Ranunculales</taxon>
        <taxon>Menispermaceae</taxon>
        <taxon>Menispermoideae</taxon>
        <taxon>Cissampelideae</taxon>
        <taxon>Stephania</taxon>
    </lineage>
</organism>
<dbReference type="GO" id="GO:0005524">
    <property type="term" value="F:ATP binding"/>
    <property type="evidence" value="ECO:0007669"/>
    <property type="project" value="UniProtKB-KW"/>
</dbReference>
<gene>
    <name evidence="4" type="ORF">Sjap_005566</name>
</gene>
<evidence type="ECO:0000256" key="2">
    <source>
        <dbReference type="ARBA" id="ARBA00022840"/>
    </source>
</evidence>
<keyword evidence="5" id="KW-1185">Reference proteome</keyword>
<dbReference type="Gene3D" id="1.20.1270.10">
    <property type="match status" value="1"/>
</dbReference>
<dbReference type="Proteomes" id="UP001417504">
    <property type="component" value="Unassembled WGS sequence"/>
</dbReference>
<dbReference type="InterPro" id="IPR029047">
    <property type="entry name" value="HSP70_peptide-bd_sf"/>
</dbReference>
<dbReference type="EMBL" id="JBBNAE010000002">
    <property type="protein sequence ID" value="KAK9145663.1"/>
    <property type="molecule type" value="Genomic_DNA"/>
</dbReference>
<evidence type="ECO:0000256" key="1">
    <source>
        <dbReference type="ARBA" id="ARBA00022741"/>
    </source>
</evidence>
<keyword evidence="1" id="KW-0547">Nucleotide-binding</keyword>
<sequence>MYRGVPQIEVSFEVDANGILHVQAQDKALKKFEKITITNDKGRLSGEIDRMVAEAEEFAVEDKKNKERIESRNSLENYVYSMKNQINDKDKLAEQLKSNEKEKVEMTLKEALEWMDDSQSAEKEEYDEKLKEVQDVCHRVVAEVYLRDAANASAETKADDH</sequence>
<proteinExistence type="predicted"/>
<dbReference type="SUPFAM" id="SSF100934">
    <property type="entry name" value="Heat shock protein 70kD (HSP70), C-terminal subdomain"/>
    <property type="match status" value="1"/>
</dbReference>
<keyword evidence="3" id="KW-0175">Coiled coil</keyword>
<evidence type="ECO:0000313" key="5">
    <source>
        <dbReference type="Proteomes" id="UP001417504"/>
    </source>
</evidence>
<dbReference type="GO" id="GO:0140662">
    <property type="term" value="F:ATP-dependent protein folding chaperone"/>
    <property type="evidence" value="ECO:0007669"/>
    <property type="project" value="InterPro"/>
</dbReference>
<dbReference type="AlphaFoldDB" id="A0AAP0K4A4"/>
<protein>
    <recommendedName>
        <fullName evidence="6">Heat shock protein 70</fullName>
    </recommendedName>
</protein>
<evidence type="ECO:0000313" key="4">
    <source>
        <dbReference type="EMBL" id="KAK9145663.1"/>
    </source>
</evidence>
<evidence type="ECO:0000256" key="3">
    <source>
        <dbReference type="SAM" id="Coils"/>
    </source>
</evidence>
<dbReference type="Gene3D" id="2.60.34.10">
    <property type="entry name" value="Substrate Binding Domain Of DNAk, Chain A, domain 1"/>
    <property type="match status" value="1"/>
</dbReference>
<dbReference type="PANTHER" id="PTHR19375">
    <property type="entry name" value="HEAT SHOCK PROTEIN 70KDA"/>
    <property type="match status" value="1"/>
</dbReference>
<dbReference type="InterPro" id="IPR029048">
    <property type="entry name" value="HSP70_C_sf"/>
</dbReference>
<comment type="caution">
    <text evidence="4">The sequence shown here is derived from an EMBL/GenBank/DDBJ whole genome shotgun (WGS) entry which is preliminary data.</text>
</comment>
<evidence type="ECO:0008006" key="6">
    <source>
        <dbReference type="Google" id="ProtNLM"/>
    </source>
</evidence>
<dbReference type="InterPro" id="IPR013126">
    <property type="entry name" value="Hsp_70_fam"/>
</dbReference>
<keyword evidence="2" id="KW-0067">ATP-binding</keyword>
<dbReference type="Pfam" id="PF00012">
    <property type="entry name" value="HSP70"/>
    <property type="match status" value="1"/>
</dbReference>
<name>A0AAP0K4A4_9MAGN</name>
<reference evidence="4 5" key="1">
    <citation type="submission" date="2024-01" db="EMBL/GenBank/DDBJ databases">
        <title>Genome assemblies of Stephania.</title>
        <authorList>
            <person name="Yang L."/>
        </authorList>
    </citation>
    <scope>NUCLEOTIDE SEQUENCE [LARGE SCALE GENOMIC DNA]</scope>
    <source>
        <strain evidence="4">QJT</strain>
        <tissue evidence="4">Leaf</tissue>
    </source>
</reference>